<sequence length="207" mass="22402">MAVTGTITIFPSVNSETVSFSVNSEFSFVTTESELAFTSIFTREDQKATTITSTKTVTVQVPTEIISASMDTIKDVKNSIDSLGYYTTPTAVDTSTANPISPQKSGPNLPLILGSTIGSTLFVMLVLIIVTEEHVFPSNHKAKHGNQAENVDLESSLVSRMMEVTLAPPASRRIRRHQDSGWRPALALSEETGSSILDVPPEYEHAV</sequence>
<proteinExistence type="predicted"/>
<dbReference type="EMBL" id="JAYKXP010000093">
    <property type="protein sequence ID" value="KAK7027922.1"/>
    <property type="molecule type" value="Genomic_DNA"/>
</dbReference>
<dbReference type="AlphaFoldDB" id="A0AAW0BNV3"/>
<gene>
    <name evidence="1" type="ORF">VNI00_015138</name>
</gene>
<keyword evidence="2" id="KW-1185">Reference proteome</keyword>
<comment type="caution">
    <text evidence="1">The sequence shown here is derived from an EMBL/GenBank/DDBJ whole genome shotgun (WGS) entry which is preliminary data.</text>
</comment>
<name>A0AAW0BNV3_9AGAR</name>
<evidence type="ECO:0000313" key="1">
    <source>
        <dbReference type="EMBL" id="KAK7027922.1"/>
    </source>
</evidence>
<accession>A0AAW0BNV3</accession>
<protein>
    <submittedName>
        <fullName evidence="1">Uncharacterized protein</fullName>
    </submittedName>
</protein>
<dbReference type="Proteomes" id="UP001383192">
    <property type="component" value="Unassembled WGS sequence"/>
</dbReference>
<organism evidence="1 2">
    <name type="scientific">Paramarasmius palmivorus</name>
    <dbReference type="NCBI Taxonomy" id="297713"/>
    <lineage>
        <taxon>Eukaryota</taxon>
        <taxon>Fungi</taxon>
        <taxon>Dikarya</taxon>
        <taxon>Basidiomycota</taxon>
        <taxon>Agaricomycotina</taxon>
        <taxon>Agaricomycetes</taxon>
        <taxon>Agaricomycetidae</taxon>
        <taxon>Agaricales</taxon>
        <taxon>Marasmiineae</taxon>
        <taxon>Marasmiaceae</taxon>
        <taxon>Paramarasmius</taxon>
    </lineage>
</organism>
<evidence type="ECO:0000313" key="2">
    <source>
        <dbReference type="Proteomes" id="UP001383192"/>
    </source>
</evidence>
<reference evidence="1 2" key="1">
    <citation type="submission" date="2024-01" db="EMBL/GenBank/DDBJ databases">
        <title>A draft genome for a cacao thread blight-causing isolate of Paramarasmius palmivorus.</title>
        <authorList>
            <person name="Baruah I.K."/>
            <person name="Bukari Y."/>
            <person name="Amoako-Attah I."/>
            <person name="Meinhardt L.W."/>
            <person name="Bailey B.A."/>
            <person name="Cohen S.P."/>
        </authorList>
    </citation>
    <scope>NUCLEOTIDE SEQUENCE [LARGE SCALE GENOMIC DNA]</scope>
    <source>
        <strain evidence="1 2">GH-12</strain>
    </source>
</reference>